<evidence type="ECO:0000313" key="1">
    <source>
        <dbReference type="EMBL" id="NHB92148.1"/>
    </source>
</evidence>
<dbReference type="Proteomes" id="UP000591844">
    <property type="component" value="Unassembled WGS sequence"/>
</dbReference>
<accession>A0A7X5TH66</accession>
<dbReference type="EMBL" id="PUJW01000007">
    <property type="protein sequence ID" value="NHB92148.1"/>
    <property type="molecule type" value="Genomic_DNA"/>
</dbReference>
<dbReference type="AlphaFoldDB" id="A0A7X5TH66"/>
<reference evidence="1 2" key="1">
    <citation type="submission" date="2018-02" db="EMBL/GenBank/DDBJ databases">
        <authorList>
            <person name="Machado R.A."/>
        </authorList>
    </citation>
    <scope>NUCLEOTIDE SEQUENCE [LARGE SCALE GENOMIC DNA]</scope>
    <source>
        <strain evidence="1 2">DSM 19724</strain>
    </source>
</reference>
<keyword evidence="2" id="KW-1185">Reference proteome</keyword>
<comment type="caution">
    <text evidence="1">The sequence shown here is derived from an EMBL/GenBank/DDBJ whole genome shotgun (WGS) entry which is preliminary data.</text>
</comment>
<gene>
    <name evidence="1" type="ORF">C5469_08300</name>
</gene>
<protein>
    <submittedName>
        <fullName evidence="1">Uncharacterized protein</fullName>
    </submittedName>
</protein>
<proteinExistence type="predicted"/>
<name>A0A7X5TH66_9GAMM</name>
<organism evidence="1 2">
    <name type="scientific">Photorhabdus cinerea</name>
    <dbReference type="NCBI Taxonomy" id="471575"/>
    <lineage>
        <taxon>Bacteria</taxon>
        <taxon>Pseudomonadati</taxon>
        <taxon>Pseudomonadota</taxon>
        <taxon>Gammaproteobacteria</taxon>
        <taxon>Enterobacterales</taxon>
        <taxon>Morganellaceae</taxon>
        <taxon>Photorhabdus</taxon>
    </lineage>
</organism>
<sequence>MLPIPFFFRRILAVRFFTSIMRRNLPGEIMKNSAYFRQAKVRVQLPKGSQQPLFFPPLNRSFKAPH</sequence>
<evidence type="ECO:0000313" key="2">
    <source>
        <dbReference type="Proteomes" id="UP000591844"/>
    </source>
</evidence>